<dbReference type="PANTHER" id="PTHR32234">
    <property type="entry name" value="THIOL:DISULFIDE INTERCHANGE PROTEIN DSBD"/>
    <property type="match status" value="1"/>
</dbReference>
<organism evidence="8 9">
    <name type="scientific">Sphingobacterium gobiense</name>
    <dbReference type="NCBI Taxonomy" id="1382456"/>
    <lineage>
        <taxon>Bacteria</taxon>
        <taxon>Pseudomonadati</taxon>
        <taxon>Bacteroidota</taxon>
        <taxon>Sphingobacteriia</taxon>
        <taxon>Sphingobacteriales</taxon>
        <taxon>Sphingobacteriaceae</taxon>
        <taxon>Sphingobacterium</taxon>
    </lineage>
</organism>
<evidence type="ECO:0000256" key="5">
    <source>
        <dbReference type="ARBA" id="ARBA00023136"/>
    </source>
</evidence>
<comment type="subcellular location">
    <subcellularLocation>
        <location evidence="1">Membrane</location>
        <topology evidence="1">Multi-pass membrane protein</topology>
    </subcellularLocation>
</comment>
<dbReference type="GO" id="GO:0017004">
    <property type="term" value="P:cytochrome complex assembly"/>
    <property type="evidence" value="ECO:0007669"/>
    <property type="project" value="UniProtKB-KW"/>
</dbReference>
<proteinExistence type="predicted"/>
<keyword evidence="4 6" id="KW-1133">Transmembrane helix</keyword>
<feature type="transmembrane region" description="Helical" evidence="6">
    <location>
        <begin position="94"/>
        <end position="121"/>
    </location>
</feature>
<evidence type="ECO:0000256" key="3">
    <source>
        <dbReference type="ARBA" id="ARBA00022748"/>
    </source>
</evidence>
<dbReference type="GO" id="GO:0015035">
    <property type="term" value="F:protein-disulfide reductase activity"/>
    <property type="evidence" value="ECO:0007669"/>
    <property type="project" value="TreeGrafter"/>
</dbReference>
<evidence type="ECO:0000256" key="4">
    <source>
        <dbReference type="ARBA" id="ARBA00022989"/>
    </source>
</evidence>
<dbReference type="GO" id="GO:0045454">
    <property type="term" value="P:cell redox homeostasis"/>
    <property type="evidence" value="ECO:0007669"/>
    <property type="project" value="TreeGrafter"/>
</dbReference>
<dbReference type="PANTHER" id="PTHR32234:SF0">
    <property type="entry name" value="THIOL:DISULFIDE INTERCHANGE PROTEIN DSBD"/>
    <property type="match status" value="1"/>
</dbReference>
<dbReference type="AlphaFoldDB" id="A0A2S9JBY3"/>
<comment type="caution">
    <text evidence="8">The sequence shown here is derived from an EMBL/GenBank/DDBJ whole genome shotgun (WGS) entry which is preliminary data.</text>
</comment>
<evidence type="ECO:0000256" key="6">
    <source>
        <dbReference type="SAM" id="Phobius"/>
    </source>
</evidence>
<evidence type="ECO:0000259" key="7">
    <source>
        <dbReference type="Pfam" id="PF02683"/>
    </source>
</evidence>
<dbReference type="RefSeq" id="WP_281258088.1">
    <property type="nucleotide sequence ID" value="NZ_PVBS01000013.1"/>
</dbReference>
<feature type="non-terminal residue" evidence="8">
    <location>
        <position position="213"/>
    </location>
</feature>
<keyword evidence="2 6" id="KW-0812">Transmembrane</keyword>
<gene>
    <name evidence="8" type="ORF">C5749_19400</name>
</gene>
<evidence type="ECO:0000313" key="9">
    <source>
        <dbReference type="Proteomes" id="UP000238642"/>
    </source>
</evidence>
<feature type="non-terminal residue" evidence="8">
    <location>
        <position position="1"/>
    </location>
</feature>
<evidence type="ECO:0000256" key="1">
    <source>
        <dbReference type="ARBA" id="ARBA00004141"/>
    </source>
</evidence>
<feature type="transmembrane region" description="Helical" evidence="6">
    <location>
        <begin position="133"/>
        <end position="153"/>
    </location>
</feature>
<feature type="domain" description="Cytochrome C biogenesis protein transmembrane" evidence="7">
    <location>
        <begin position="7"/>
        <end position="188"/>
    </location>
</feature>
<keyword evidence="5 6" id="KW-0472">Membrane</keyword>
<accession>A0A2S9JBY3</accession>
<dbReference type="EMBL" id="PVBS01000013">
    <property type="protein sequence ID" value="PRD50322.1"/>
    <property type="molecule type" value="Genomic_DNA"/>
</dbReference>
<evidence type="ECO:0000256" key="2">
    <source>
        <dbReference type="ARBA" id="ARBA00022692"/>
    </source>
</evidence>
<dbReference type="Pfam" id="PF02683">
    <property type="entry name" value="DsbD_TM"/>
    <property type="match status" value="1"/>
</dbReference>
<keyword evidence="3" id="KW-0201">Cytochrome c-type biogenesis</keyword>
<dbReference type="GO" id="GO:0016020">
    <property type="term" value="C:membrane"/>
    <property type="evidence" value="ECO:0007669"/>
    <property type="project" value="UniProtKB-SubCell"/>
</dbReference>
<dbReference type="InterPro" id="IPR003834">
    <property type="entry name" value="Cyt_c_assmbl_TM_dom"/>
</dbReference>
<keyword evidence="9" id="KW-1185">Reference proteome</keyword>
<reference evidence="8 9" key="1">
    <citation type="submission" date="2018-02" db="EMBL/GenBank/DDBJ databases">
        <title>The draft genome of Sphingobacterium gobiense H7.</title>
        <authorList>
            <person name="Li L."/>
            <person name="Liu L."/>
            <person name="Zhang X."/>
            <person name="Wang T."/>
            <person name="Liang L."/>
        </authorList>
    </citation>
    <scope>NUCLEOTIDE SEQUENCE [LARGE SCALE GENOMIC DNA]</scope>
    <source>
        <strain evidence="8 9">ACCC 05757</strain>
    </source>
</reference>
<protein>
    <recommendedName>
        <fullName evidence="7">Cytochrome C biogenesis protein transmembrane domain-containing protein</fullName>
    </recommendedName>
</protein>
<feature type="transmembrane region" description="Helical" evidence="6">
    <location>
        <begin position="20"/>
        <end position="41"/>
    </location>
</feature>
<sequence length="213" mass="23050">VSFFTKQSGSRARGISRALLYGLFIIVIYVALGMLITIAFGSDALNALSTNGVFNFLFFLILVVFAASFFGAFELTLPSSFVNRIDAQSDRGGLLGLFFMAFSLALVSFSCTGPIIGTLLVEAASKGERLGPAVGMLGFSVALAIPFVIFAFFPSMLKSLPKSGGWLNSVKVVLGFLELALALKFLSNVDLAYHWNWLDREVFLALWIAIFGM</sequence>
<name>A0A2S9JBY3_9SPHI</name>
<feature type="transmembrane region" description="Helical" evidence="6">
    <location>
        <begin position="53"/>
        <end position="73"/>
    </location>
</feature>
<dbReference type="Proteomes" id="UP000238642">
    <property type="component" value="Unassembled WGS sequence"/>
</dbReference>
<evidence type="ECO:0000313" key="8">
    <source>
        <dbReference type="EMBL" id="PRD50322.1"/>
    </source>
</evidence>